<accession>A0AAT9F7J0</accession>
<dbReference type="Pfam" id="PF01633">
    <property type="entry name" value="Choline_kinase"/>
    <property type="match status" value="1"/>
</dbReference>
<reference evidence="1" key="3">
    <citation type="journal article" date="2019" name="Vet. Microbiol.">
        <title>Mutations associated with change of susceptibility to lincosamides and/or macrolides in field and laboratory-derived Mycoplasma californicum strains in Japan, and development of a rapid detection method for these mutations.</title>
        <authorList>
            <person name="Hata E."/>
            <person name="Nagai K."/>
            <person name="Murakami K."/>
        </authorList>
    </citation>
    <scope>NUCLEOTIDE SEQUENCE</scope>
    <source>
        <strain evidence="1">HAZ160_1</strain>
    </source>
</reference>
<dbReference type="GO" id="GO:0005737">
    <property type="term" value="C:cytoplasm"/>
    <property type="evidence" value="ECO:0007669"/>
    <property type="project" value="TreeGrafter"/>
</dbReference>
<dbReference type="GO" id="GO:0006646">
    <property type="term" value="P:phosphatidylethanolamine biosynthetic process"/>
    <property type="evidence" value="ECO:0007669"/>
    <property type="project" value="TreeGrafter"/>
</dbReference>
<dbReference type="AlphaFoldDB" id="A0AAT9F7J0"/>
<organism evidence="1">
    <name type="scientific">Mycoplasmopsis californica HAZ160_1</name>
    <dbReference type="NCBI Taxonomy" id="1397850"/>
    <lineage>
        <taxon>Bacteria</taxon>
        <taxon>Bacillati</taxon>
        <taxon>Mycoplasmatota</taxon>
        <taxon>Mycoplasmoidales</taxon>
        <taxon>Metamycoplasmataceae</taxon>
        <taxon>Mycoplasmopsis</taxon>
    </lineage>
</organism>
<proteinExistence type="predicted"/>
<gene>
    <name evidence="1" type="primary">ycfN</name>
    <name evidence="1" type="ORF">MCAL160_0111</name>
</gene>
<reference evidence="1" key="2">
    <citation type="journal article" date="2014" name="Genome Announc.">
        <title>Complete Genome Sequence of Mycoplasma californicum Strain HAZ160_1 from Bovine Mastitic Milk in Japan.</title>
        <authorList>
            <person name="Hata E."/>
            <person name="Murakami K."/>
        </authorList>
    </citation>
    <scope>NUCLEOTIDE SEQUENCE</scope>
    <source>
        <strain evidence="1">HAZ160_1</strain>
    </source>
</reference>
<dbReference type="Gene3D" id="3.90.1200.10">
    <property type="match status" value="2"/>
</dbReference>
<dbReference type="SUPFAM" id="SSF56112">
    <property type="entry name" value="Protein kinase-like (PK-like)"/>
    <property type="match status" value="2"/>
</dbReference>
<evidence type="ECO:0000313" key="1">
    <source>
        <dbReference type="EMBL" id="BAP00845.1"/>
    </source>
</evidence>
<dbReference type="PANTHER" id="PTHR22603">
    <property type="entry name" value="CHOLINE/ETHANOALAMINE KINASE"/>
    <property type="match status" value="1"/>
</dbReference>
<dbReference type="InterPro" id="IPR011009">
    <property type="entry name" value="Kinase-like_dom_sf"/>
</dbReference>
<dbReference type="RefSeq" id="WP_041102858.1">
    <property type="nucleotide sequence ID" value="NZ_AP013353.1"/>
</dbReference>
<sequence>MYTKFIENKIPKDIYKQLENIEFIYKGFHNYTFKCFFQGIMCQLRVPISDLVNHDIEARVLSHLSSTIYYKDGILIRKWFEGQTLEKINLTQKIQRAVIQKIKEFHKMDIEVPQIDLFTYGRGSEKYQKLVQKYSKTNELVTSHSDLSAKNVLINDNGEIELIDFEWVRKAHPFFDALTLVQAQNFDKEIVMQEFNISAQEFEEMSCITDEFRENAYKIKYSNIAVDDQAKQLTQGYTNTSFVKNDLFIQKKHKNAFNHLNPLKIFDKLEPNEKVIYEDEQIIIRKFINNKEFSFDDTTIQEKIIKAIAQLHTFSVKLQKNQIAERIKYYVNKLKNHEKYNAYFSENLKKKIIDNSLTLPNEVPSHNDLNRENIILNTSDQIKFIDFEYCSMNSKYFDLAYHCSDLDYDVDTELKILNLYAKYTGFSVNLDEYYRVKAIVNFYGISWSLTYNPDFNFDWLAKHVFVNIKFLK</sequence>
<evidence type="ECO:0008006" key="2">
    <source>
        <dbReference type="Google" id="ProtNLM"/>
    </source>
</evidence>
<name>A0AAT9F7J0_9BACT</name>
<reference evidence="1" key="1">
    <citation type="journal article" date="2014" name="Appl. Environ. Microbiol.">
        <title>Molecular Epidemiology of Cases of Mycoplasma californicum Infection in Japan.</title>
        <authorList>
            <person name="Hata E."/>
            <person name="Suzuki K."/>
            <person name="Hanyu H."/>
            <person name="Itoh M."/>
            <person name="Higuchi H."/>
            <person name="Kobayashi H."/>
        </authorList>
    </citation>
    <scope>NUCLEOTIDE SEQUENCE</scope>
    <source>
        <strain evidence="1">HAZ160_1</strain>
    </source>
</reference>
<dbReference type="KEGG" id="mcm:MCAL160_0111"/>
<protein>
    <recommendedName>
        <fullName evidence="2">Choline kinase</fullName>
    </recommendedName>
</protein>
<dbReference type="EMBL" id="AP013353">
    <property type="protein sequence ID" value="BAP00845.1"/>
    <property type="molecule type" value="Genomic_DNA"/>
</dbReference>
<dbReference type="GO" id="GO:0004305">
    <property type="term" value="F:ethanolamine kinase activity"/>
    <property type="evidence" value="ECO:0007669"/>
    <property type="project" value="TreeGrafter"/>
</dbReference>
<dbReference type="PANTHER" id="PTHR22603:SF96">
    <property type="entry name" value="KINASE, PUTATIVE-RELATED"/>
    <property type="match status" value="1"/>
</dbReference>
<reference evidence="1" key="4">
    <citation type="submission" date="2024-06" db="EMBL/GenBank/DDBJ databases">
        <authorList>
            <consortium name="Mycoplasma californicum genome sequencing consortium"/>
            <person name="Hata E."/>
            <person name="Tanaka K."/>
            <person name="Tamamura Y."/>
        </authorList>
    </citation>
    <scope>NUCLEOTIDE SEQUENCE</scope>
    <source>
        <strain evidence="1">HAZ160_1</strain>
    </source>
</reference>